<proteinExistence type="inferred from homology"/>
<dbReference type="Proteomes" id="UP001558713">
    <property type="component" value="Unassembled WGS sequence"/>
</dbReference>
<keyword evidence="5" id="KW-0479">Metal-binding</keyword>
<evidence type="ECO:0000256" key="12">
    <source>
        <dbReference type="SAM" id="Phobius"/>
    </source>
</evidence>
<keyword evidence="8 12" id="KW-1133">Transmembrane helix</keyword>
<dbReference type="GO" id="GO:0061630">
    <property type="term" value="F:ubiquitin protein ligase activity"/>
    <property type="evidence" value="ECO:0007669"/>
    <property type="project" value="UniProtKB-EC"/>
</dbReference>
<dbReference type="Pfam" id="PF13639">
    <property type="entry name" value="zf-RING_2"/>
    <property type="match status" value="1"/>
</dbReference>
<dbReference type="PANTHER" id="PTHR46539">
    <property type="entry name" value="E3 UBIQUITIN-PROTEIN LIGASE ATL42"/>
    <property type="match status" value="1"/>
</dbReference>
<dbReference type="InterPro" id="IPR013083">
    <property type="entry name" value="Znf_RING/FYVE/PHD"/>
</dbReference>
<keyword evidence="6 11" id="KW-0863">Zinc-finger</keyword>
<dbReference type="PROSITE" id="PS50089">
    <property type="entry name" value="ZF_RING_2"/>
    <property type="match status" value="1"/>
</dbReference>
<evidence type="ECO:0000256" key="8">
    <source>
        <dbReference type="ARBA" id="ARBA00022989"/>
    </source>
</evidence>
<protein>
    <recommendedName>
        <fullName evidence="3">RING-type E3 ubiquitin transferase</fullName>
        <ecNumber evidence="3">2.3.2.27</ecNumber>
    </recommendedName>
</protein>
<evidence type="ECO:0000256" key="11">
    <source>
        <dbReference type="PROSITE-ProRule" id="PRU00175"/>
    </source>
</evidence>
<evidence type="ECO:0000256" key="3">
    <source>
        <dbReference type="ARBA" id="ARBA00012483"/>
    </source>
</evidence>
<evidence type="ECO:0000259" key="13">
    <source>
        <dbReference type="PROSITE" id="PS50089"/>
    </source>
</evidence>
<comment type="similarity">
    <text evidence="10">Belongs to the RING-type zinc finger family. ATL subfamily.</text>
</comment>
<dbReference type="GO" id="GO:0016020">
    <property type="term" value="C:membrane"/>
    <property type="evidence" value="ECO:0007669"/>
    <property type="project" value="UniProtKB-SubCell"/>
</dbReference>
<accession>A0ABD1AXA8</accession>
<dbReference type="EMBL" id="JBANAX010000381">
    <property type="protein sequence ID" value="KAL1211204.1"/>
    <property type="molecule type" value="Genomic_DNA"/>
</dbReference>
<gene>
    <name evidence="14" type="ORF">V5N11_032667</name>
</gene>
<organism evidence="14 15">
    <name type="scientific">Cardamine amara subsp. amara</name>
    <dbReference type="NCBI Taxonomy" id="228776"/>
    <lineage>
        <taxon>Eukaryota</taxon>
        <taxon>Viridiplantae</taxon>
        <taxon>Streptophyta</taxon>
        <taxon>Embryophyta</taxon>
        <taxon>Tracheophyta</taxon>
        <taxon>Spermatophyta</taxon>
        <taxon>Magnoliopsida</taxon>
        <taxon>eudicotyledons</taxon>
        <taxon>Gunneridae</taxon>
        <taxon>Pentapetalae</taxon>
        <taxon>rosids</taxon>
        <taxon>malvids</taxon>
        <taxon>Brassicales</taxon>
        <taxon>Brassicaceae</taxon>
        <taxon>Cardamineae</taxon>
        <taxon>Cardamine</taxon>
    </lineage>
</organism>
<evidence type="ECO:0000256" key="7">
    <source>
        <dbReference type="ARBA" id="ARBA00022833"/>
    </source>
</evidence>
<keyword evidence="9 12" id="KW-0472">Membrane</keyword>
<reference evidence="14 15" key="1">
    <citation type="submission" date="2024-04" db="EMBL/GenBank/DDBJ databases">
        <title>Genome assembly C_amara_ONT_v2.</title>
        <authorList>
            <person name="Yant L."/>
            <person name="Moore C."/>
            <person name="Slenker M."/>
        </authorList>
    </citation>
    <scope>NUCLEOTIDE SEQUENCE [LARGE SCALE GENOMIC DNA]</scope>
    <source>
        <tissue evidence="14">Leaf</tissue>
    </source>
</reference>
<keyword evidence="4 12" id="KW-0812">Transmembrane</keyword>
<evidence type="ECO:0000313" key="15">
    <source>
        <dbReference type="Proteomes" id="UP001558713"/>
    </source>
</evidence>
<comment type="subcellular location">
    <subcellularLocation>
        <location evidence="2">Membrane</location>
    </subcellularLocation>
</comment>
<dbReference type="EC" id="2.3.2.27" evidence="3"/>
<evidence type="ECO:0000256" key="6">
    <source>
        <dbReference type="ARBA" id="ARBA00022771"/>
    </source>
</evidence>
<dbReference type="SUPFAM" id="SSF57850">
    <property type="entry name" value="RING/U-box"/>
    <property type="match status" value="1"/>
</dbReference>
<dbReference type="Gene3D" id="3.30.40.10">
    <property type="entry name" value="Zinc/RING finger domain, C3HC4 (zinc finger)"/>
    <property type="match status" value="1"/>
</dbReference>
<evidence type="ECO:0000256" key="10">
    <source>
        <dbReference type="ARBA" id="ARBA00024209"/>
    </source>
</evidence>
<dbReference type="AlphaFoldDB" id="A0ABD1AXA8"/>
<comment type="catalytic activity">
    <reaction evidence="1">
        <text>S-ubiquitinyl-[E2 ubiquitin-conjugating enzyme]-L-cysteine + [acceptor protein]-L-lysine = [E2 ubiquitin-conjugating enzyme]-L-cysteine + N(6)-ubiquitinyl-[acceptor protein]-L-lysine.</text>
        <dbReference type="EC" id="2.3.2.27"/>
    </reaction>
</comment>
<evidence type="ECO:0000256" key="5">
    <source>
        <dbReference type="ARBA" id="ARBA00022723"/>
    </source>
</evidence>
<dbReference type="PANTHER" id="PTHR46539:SF1">
    <property type="entry name" value="E3 UBIQUITIN-PROTEIN LIGASE ATL42"/>
    <property type="match status" value="1"/>
</dbReference>
<evidence type="ECO:0000256" key="1">
    <source>
        <dbReference type="ARBA" id="ARBA00000900"/>
    </source>
</evidence>
<feature type="transmembrane region" description="Helical" evidence="12">
    <location>
        <begin position="28"/>
        <end position="51"/>
    </location>
</feature>
<evidence type="ECO:0000313" key="14">
    <source>
        <dbReference type="EMBL" id="KAL1211204.1"/>
    </source>
</evidence>
<feature type="domain" description="RING-type" evidence="13">
    <location>
        <begin position="98"/>
        <end position="140"/>
    </location>
</feature>
<name>A0ABD1AXA8_CARAN</name>
<evidence type="ECO:0000256" key="9">
    <source>
        <dbReference type="ARBA" id="ARBA00023136"/>
    </source>
</evidence>
<dbReference type="GO" id="GO:0008270">
    <property type="term" value="F:zinc ion binding"/>
    <property type="evidence" value="ECO:0007669"/>
    <property type="project" value="UniProtKB-KW"/>
</dbReference>
<keyword evidence="7" id="KW-0862">Zinc</keyword>
<comment type="caution">
    <text evidence="14">The sequence shown here is derived from an EMBL/GenBank/DDBJ whole genome shotgun (WGS) entry which is preliminary data.</text>
</comment>
<evidence type="ECO:0000256" key="4">
    <source>
        <dbReference type="ARBA" id="ARBA00022692"/>
    </source>
</evidence>
<dbReference type="SMART" id="SM00184">
    <property type="entry name" value="RING"/>
    <property type="match status" value="1"/>
</dbReference>
<evidence type="ECO:0000256" key="2">
    <source>
        <dbReference type="ARBA" id="ARBA00004370"/>
    </source>
</evidence>
<dbReference type="InterPro" id="IPR001841">
    <property type="entry name" value="Znf_RING"/>
</dbReference>
<sequence length="149" mass="16361">MQSSCCGDYVAAAASPEMAVTEKASMTLMLLCVVFIIVFYGLIFLLCFVLYPKQTKEAIGDEEAGQPLPPAVRLTKCGSGSDGDGDGDGDDGFNADLCVICLEDFEVNDVVRVIRGCKHVFHVQCIDSWCFYKLTCPICRAPFQWFGEY</sequence>
<keyword evidence="15" id="KW-1185">Reference proteome</keyword>